<dbReference type="Proteomes" id="UP000199184">
    <property type="component" value="Unassembled WGS sequence"/>
</dbReference>
<keyword evidence="1" id="KW-0472">Membrane</keyword>
<name>A0A1C3UQQ0_9BRAD</name>
<evidence type="ECO:0000256" key="2">
    <source>
        <dbReference type="SAM" id="SignalP"/>
    </source>
</evidence>
<organism evidence="3 4">
    <name type="scientific">Bradyrhizobium shewense</name>
    <dbReference type="NCBI Taxonomy" id="1761772"/>
    <lineage>
        <taxon>Bacteria</taxon>
        <taxon>Pseudomonadati</taxon>
        <taxon>Pseudomonadota</taxon>
        <taxon>Alphaproteobacteria</taxon>
        <taxon>Hyphomicrobiales</taxon>
        <taxon>Nitrobacteraceae</taxon>
        <taxon>Bradyrhizobium</taxon>
    </lineage>
</organism>
<proteinExistence type="predicted"/>
<keyword evidence="2" id="KW-0732">Signal</keyword>
<keyword evidence="4" id="KW-1185">Reference proteome</keyword>
<feature type="transmembrane region" description="Helical" evidence="1">
    <location>
        <begin position="35"/>
        <end position="57"/>
    </location>
</feature>
<sequence length="80" mass="8110">MTDTIAAWILSALGYLCTAPATANGAGDHGLAGPLLGNVLVAGAAGLVTLSCIVAALRMLVAPGERDPNHPKYRVLDADR</sequence>
<feature type="chain" id="PRO_5008683397" evidence="2">
    <location>
        <begin position="24"/>
        <end position="80"/>
    </location>
</feature>
<evidence type="ECO:0000313" key="3">
    <source>
        <dbReference type="EMBL" id="SCB17850.1"/>
    </source>
</evidence>
<dbReference type="AlphaFoldDB" id="A0A1C3UQQ0"/>
<dbReference type="EMBL" id="FMAI01000002">
    <property type="protein sequence ID" value="SCB17850.1"/>
    <property type="molecule type" value="Genomic_DNA"/>
</dbReference>
<evidence type="ECO:0000313" key="4">
    <source>
        <dbReference type="Proteomes" id="UP000199184"/>
    </source>
</evidence>
<accession>A0A1C3UQQ0</accession>
<reference evidence="4" key="1">
    <citation type="submission" date="2016-08" db="EMBL/GenBank/DDBJ databases">
        <authorList>
            <person name="Varghese N."/>
            <person name="Submissions Spin"/>
        </authorList>
    </citation>
    <scope>NUCLEOTIDE SEQUENCE [LARGE SCALE GENOMIC DNA]</scope>
    <source>
        <strain evidence="4">ERR11</strain>
    </source>
</reference>
<feature type="signal peptide" evidence="2">
    <location>
        <begin position="1"/>
        <end position="23"/>
    </location>
</feature>
<evidence type="ECO:0000256" key="1">
    <source>
        <dbReference type="SAM" id="Phobius"/>
    </source>
</evidence>
<keyword evidence="1" id="KW-0812">Transmembrane</keyword>
<protein>
    <submittedName>
        <fullName evidence="3">Uncharacterized protein</fullName>
    </submittedName>
</protein>
<gene>
    <name evidence="3" type="ORF">GA0061098_1002312</name>
</gene>
<keyword evidence="1" id="KW-1133">Transmembrane helix</keyword>
<dbReference type="RefSeq" id="WP_091954575.1">
    <property type="nucleotide sequence ID" value="NZ_FMAI01000002.1"/>
</dbReference>